<evidence type="ECO:0000256" key="11">
    <source>
        <dbReference type="ARBA" id="ARBA00060298"/>
    </source>
</evidence>
<keyword evidence="6" id="KW-0029">Amino-acid transport</keyword>
<evidence type="ECO:0000256" key="15">
    <source>
        <dbReference type="SAM" id="MobiDB-lite"/>
    </source>
</evidence>
<evidence type="ECO:0000313" key="18">
    <source>
        <dbReference type="Proteomes" id="UP000063308"/>
    </source>
</evidence>
<evidence type="ECO:0000256" key="12">
    <source>
        <dbReference type="ARBA" id="ARBA00062718"/>
    </source>
</evidence>
<dbReference type="GO" id="GO:0006865">
    <property type="term" value="P:amino acid transport"/>
    <property type="evidence" value="ECO:0007669"/>
    <property type="project" value="UniProtKB-KW"/>
</dbReference>
<evidence type="ECO:0000256" key="9">
    <source>
        <dbReference type="ARBA" id="ARBA00039779"/>
    </source>
</evidence>
<dbReference type="InterPro" id="IPR051322">
    <property type="entry name" value="AA_ABC_Transporter_Permease"/>
</dbReference>
<comment type="subunit">
    <text evidence="12">The complex is composed of two ATP-binding proteins (GltL), two transmembrane proteins (GltJ and GltK) and a solute-binding protein (GltI).</text>
</comment>
<accession>A0A0E4FUV0</accession>
<sequence length="405" mass="44668">MKPAPALAEGFPDLSGMRIAREPHWFRWLSAALIVLVLAAIVRAFANGQIEWSYVSRFLTVKVILEGIVNTMVMAVLAMMLGIFLGIVVAIMRLSPNPVLKTVAAGYTWLFRGTPLILQLLLWFNLALVFPTIGIPGLWSARAVDVMTPFLAALLGLGINQGAYTSEVMRAGMLSVDIGQYEAAQAIGMGRLRALRRIVLPQAMRVVIPPLGNEFIGMVKATSLASVIQYPELLHNAENIYYANSRVIELLIVAGLWYLLVVSILTPLQMLLERRFARGSGWRDDKTPRRDPLRQQELWRVPGSQKRLARRLARRGDVLDRRLRLGQDHAAPLHQPAGRDRCRRHLARRRAFGCARAGRAAPSADRAGDRAAAAEDRHGVPALQPVSAQDRAGEYHRGPDPGAGA</sequence>
<evidence type="ECO:0000256" key="4">
    <source>
        <dbReference type="ARBA" id="ARBA00022475"/>
    </source>
</evidence>
<dbReference type="AlphaFoldDB" id="A0A0E4FUV0"/>
<dbReference type="SUPFAM" id="SSF161098">
    <property type="entry name" value="MetI-like"/>
    <property type="match status" value="1"/>
</dbReference>
<evidence type="ECO:0000256" key="8">
    <source>
        <dbReference type="ARBA" id="ARBA00023136"/>
    </source>
</evidence>
<feature type="transmembrane region" description="Helical" evidence="14">
    <location>
        <begin position="247"/>
        <end position="268"/>
    </location>
</feature>
<feature type="compositionally biased region" description="Basic and acidic residues" evidence="15">
    <location>
        <begin position="366"/>
        <end position="379"/>
    </location>
</feature>
<evidence type="ECO:0000256" key="5">
    <source>
        <dbReference type="ARBA" id="ARBA00022692"/>
    </source>
</evidence>
<name>A0A0E4FUV0_9BRAD</name>
<dbReference type="Pfam" id="PF00528">
    <property type="entry name" value="BPD_transp_1"/>
    <property type="match status" value="1"/>
</dbReference>
<evidence type="ECO:0000256" key="13">
    <source>
        <dbReference type="ARBA" id="ARBA00073645"/>
    </source>
</evidence>
<comment type="similarity">
    <text evidence="2">Belongs to the binding-protein-dependent transport system permease family. HisMQ subfamily.</text>
</comment>
<proteinExistence type="inferred from homology"/>
<keyword evidence="4" id="KW-1003">Cell membrane</keyword>
<dbReference type="CDD" id="cd06261">
    <property type="entry name" value="TM_PBP2"/>
    <property type="match status" value="1"/>
</dbReference>
<evidence type="ECO:0000259" key="16">
    <source>
        <dbReference type="PROSITE" id="PS50928"/>
    </source>
</evidence>
<protein>
    <recommendedName>
        <fullName evidence="13">Glutamate/aspartate import permease protein GltK</fullName>
    </recommendedName>
    <alternativeName>
        <fullName evidence="9">Histidine/lysine/arginine/ornithine transport system permease protein HisM</fullName>
    </alternativeName>
</protein>
<reference evidence="17 18" key="1">
    <citation type="submission" date="2014-11" db="EMBL/GenBank/DDBJ databases">
        <title>Symbiosis island explosion on the genome of extra-slow-growing strains of soybean bradyrhizobia with massive insertion sequences.</title>
        <authorList>
            <person name="Iida T."/>
            <person name="Minamisawa K."/>
        </authorList>
    </citation>
    <scope>NUCLEOTIDE SEQUENCE [LARGE SCALE GENOMIC DNA]</scope>
    <source>
        <strain evidence="17 18">NK6</strain>
    </source>
</reference>
<dbReference type="InterPro" id="IPR035906">
    <property type="entry name" value="MetI-like_sf"/>
</dbReference>
<dbReference type="GO" id="GO:0043190">
    <property type="term" value="C:ATP-binding cassette (ABC) transporter complex"/>
    <property type="evidence" value="ECO:0007669"/>
    <property type="project" value="InterPro"/>
</dbReference>
<organism evidence="17 18">
    <name type="scientific">Bradyrhizobium diazoefficiens</name>
    <dbReference type="NCBI Taxonomy" id="1355477"/>
    <lineage>
        <taxon>Bacteria</taxon>
        <taxon>Pseudomonadati</taxon>
        <taxon>Pseudomonadota</taxon>
        <taxon>Alphaproteobacteria</taxon>
        <taxon>Hyphomicrobiales</taxon>
        <taxon>Nitrobacteraceae</taxon>
        <taxon>Bradyrhizobium</taxon>
    </lineage>
</organism>
<comment type="subcellular location">
    <subcellularLocation>
        <location evidence="1">Cell inner membrane</location>
        <topology evidence="1">Multi-pass membrane protein</topology>
    </subcellularLocation>
    <subcellularLocation>
        <location evidence="14">Cell membrane</location>
        <topology evidence="14">Multi-pass membrane protein</topology>
    </subcellularLocation>
</comment>
<feature type="domain" description="ABC transmembrane type-1" evidence="16">
    <location>
        <begin position="68"/>
        <end position="269"/>
    </location>
</feature>
<dbReference type="PANTHER" id="PTHR30450:SF2">
    <property type="entry name" value="ABC TRANSPORTER PERMEASE PROTEIN"/>
    <property type="match status" value="1"/>
</dbReference>
<keyword evidence="8 14" id="KW-0472">Membrane</keyword>
<keyword evidence="3 14" id="KW-0813">Transport</keyword>
<evidence type="ECO:0000256" key="6">
    <source>
        <dbReference type="ARBA" id="ARBA00022970"/>
    </source>
</evidence>
<comment type="subunit">
    <text evidence="10">The HisPMQJ complex is composed of two ATP-binding proteins (HisP), two transmembrane proteins (HisM and HisQ) and a solute-binding protein (HisJ). The HisPMQ-ArgT complex is composed of two ATP-binding proteins (HisP), two transmembrane proteins (HisM and HisQ) and a solute-binding protein (ArgT).</text>
</comment>
<gene>
    <name evidence="17" type="ORF">NK6_5032</name>
</gene>
<evidence type="ECO:0000256" key="1">
    <source>
        <dbReference type="ARBA" id="ARBA00004429"/>
    </source>
</evidence>
<dbReference type="PROSITE" id="PS50928">
    <property type="entry name" value="ABC_TM1"/>
    <property type="match status" value="1"/>
</dbReference>
<feature type="transmembrane region" description="Helical" evidence="14">
    <location>
        <begin position="25"/>
        <end position="46"/>
    </location>
</feature>
<dbReference type="GO" id="GO:0022857">
    <property type="term" value="F:transmembrane transporter activity"/>
    <property type="evidence" value="ECO:0007669"/>
    <property type="project" value="InterPro"/>
</dbReference>
<evidence type="ECO:0000256" key="7">
    <source>
        <dbReference type="ARBA" id="ARBA00022989"/>
    </source>
</evidence>
<dbReference type="FunFam" id="1.10.3720.10:FF:000006">
    <property type="entry name" value="Glutamate/aspartate ABC transporter, permease protein GltK"/>
    <property type="match status" value="1"/>
</dbReference>
<evidence type="ECO:0000256" key="3">
    <source>
        <dbReference type="ARBA" id="ARBA00022448"/>
    </source>
</evidence>
<dbReference type="InterPro" id="IPR010065">
    <property type="entry name" value="AA_ABC_transptr_permease_3TM"/>
</dbReference>
<dbReference type="Gene3D" id="1.10.3720.10">
    <property type="entry name" value="MetI-like"/>
    <property type="match status" value="1"/>
</dbReference>
<evidence type="ECO:0000256" key="14">
    <source>
        <dbReference type="RuleBase" id="RU363032"/>
    </source>
</evidence>
<keyword evidence="5 14" id="KW-0812">Transmembrane</keyword>
<comment type="function">
    <text evidence="11">Part of the ABC transporter complex GltIJKL involved in glutamate and aspartate uptake. Probably responsible for the translocation of the substrate across the membrane.</text>
</comment>
<feature type="transmembrane region" description="Helical" evidence="14">
    <location>
        <begin position="67"/>
        <end position="92"/>
    </location>
</feature>
<dbReference type="EMBL" id="AP014685">
    <property type="protein sequence ID" value="BAR58191.1"/>
    <property type="molecule type" value="Genomic_DNA"/>
</dbReference>
<evidence type="ECO:0000313" key="17">
    <source>
        <dbReference type="EMBL" id="BAR58191.1"/>
    </source>
</evidence>
<evidence type="ECO:0000256" key="2">
    <source>
        <dbReference type="ARBA" id="ARBA00010072"/>
    </source>
</evidence>
<dbReference type="NCBIfam" id="TIGR01726">
    <property type="entry name" value="HEQRo_perm_3TM"/>
    <property type="match status" value="1"/>
</dbReference>
<evidence type="ECO:0000256" key="10">
    <source>
        <dbReference type="ARBA" id="ARBA00046835"/>
    </source>
</evidence>
<feature type="transmembrane region" description="Helical" evidence="14">
    <location>
        <begin position="116"/>
        <end position="139"/>
    </location>
</feature>
<keyword evidence="7 14" id="KW-1133">Transmembrane helix</keyword>
<dbReference type="PANTHER" id="PTHR30450">
    <property type="entry name" value="ABC TRANSPORTER PERMEASE"/>
    <property type="match status" value="1"/>
</dbReference>
<dbReference type="InterPro" id="IPR000515">
    <property type="entry name" value="MetI-like"/>
</dbReference>
<dbReference type="Proteomes" id="UP000063308">
    <property type="component" value="Chromosome"/>
</dbReference>
<feature type="region of interest" description="Disordered" evidence="15">
    <location>
        <begin position="357"/>
        <end position="405"/>
    </location>
</feature>